<dbReference type="STRING" id="270351.Maq22A_c04820"/>
<evidence type="ECO:0000313" key="3">
    <source>
        <dbReference type="Proteomes" id="UP000061432"/>
    </source>
</evidence>
<proteinExistence type="predicted"/>
<name>A0A0C6FP28_9HYPH</name>
<reference evidence="3" key="2">
    <citation type="submission" date="2015-01" db="EMBL/GenBank/DDBJ databases">
        <title>Complete genome sequence of Methylobacterium aquaticum strain 22A.</title>
        <authorList>
            <person name="Tani A."/>
            <person name="Ogura Y."/>
            <person name="Hayashi T."/>
        </authorList>
    </citation>
    <scope>NUCLEOTIDE SEQUENCE [LARGE SCALE GENOMIC DNA]</scope>
    <source>
        <strain evidence="3">MA-22A</strain>
    </source>
</reference>
<dbReference type="EMBL" id="AP014704">
    <property type="protein sequence ID" value="BAQ44370.1"/>
    <property type="molecule type" value="Genomic_DNA"/>
</dbReference>
<gene>
    <name evidence="2" type="ORF">Maq22A_c04820</name>
</gene>
<evidence type="ECO:0000313" key="2">
    <source>
        <dbReference type="EMBL" id="BAQ44370.1"/>
    </source>
</evidence>
<dbReference type="KEGG" id="maqu:Maq22A_c04820"/>
<dbReference type="RefSeq" id="WP_063920002.1">
    <property type="nucleotide sequence ID" value="NZ_AP014704.1"/>
</dbReference>
<accession>A0A0C6FP28</accession>
<organism evidence="2 3">
    <name type="scientific">Methylobacterium aquaticum</name>
    <dbReference type="NCBI Taxonomy" id="270351"/>
    <lineage>
        <taxon>Bacteria</taxon>
        <taxon>Pseudomonadati</taxon>
        <taxon>Pseudomonadota</taxon>
        <taxon>Alphaproteobacteria</taxon>
        <taxon>Hyphomicrobiales</taxon>
        <taxon>Methylobacteriaceae</taxon>
        <taxon>Methylobacterium</taxon>
    </lineage>
</organism>
<protein>
    <submittedName>
        <fullName evidence="2">Uncharacterized protein</fullName>
    </submittedName>
</protein>
<evidence type="ECO:0000256" key="1">
    <source>
        <dbReference type="SAM" id="MobiDB-lite"/>
    </source>
</evidence>
<feature type="compositionally biased region" description="Low complexity" evidence="1">
    <location>
        <begin position="103"/>
        <end position="117"/>
    </location>
</feature>
<dbReference type="AlphaFoldDB" id="A0A0C6FP28"/>
<sequence length="133" mass="14503">MAKPMKDEGGKGVSAETLETLVRECASIKSKMDTARGELGSTIKDAEETHGINRPAFKLAMKLKGQETDKRRDFMRSFKDYCEKLGLNSQLDMFEQDDDAPEAEAAAADQGEAAGKANAKRVRSGIKPLEGVH</sequence>
<reference evidence="2 3" key="1">
    <citation type="journal article" date="2015" name="Genome Announc.">
        <title>Complete Genome Sequence of Methylobacterium aquaticum Strain 22A, Isolated from Racomitrium japonicum Moss.</title>
        <authorList>
            <person name="Tani A."/>
            <person name="Ogura Y."/>
            <person name="Hayashi T."/>
            <person name="Kimbara K."/>
        </authorList>
    </citation>
    <scope>NUCLEOTIDE SEQUENCE [LARGE SCALE GENOMIC DNA]</scope>
    <source>
        <strain evidence="2 3">MA-22A</strain>
    </source>
</reference>
<dbReference type="Proteomes" id="UP000061432">
    <property type="component" value="Chromosome"/>
</dbReference>
<feature type="region of interest" description="Disordered" evidence="1">
    <location>
        <begin position="92"/>
        <end position="133"/>
    </location>
</feature>
<dbReference type="PATRIC" id="fig|270351.10.peg.929"/>